<feature type="domain" description="F-box" evidence="2">
    <location>
        <begin position="98"/>
        <end position="135"/>
    </location>
</feature>
<organism evidence="3 4">
    <name type="scientific">Stachybotrys chartarum (strain CBS 109288 / IBT 7711)</name>
    <name type="common">Toxic black mold</name>
    <name type="synonym">Stilbospora chartarum</name>
    <dbReference type="NCBI Taxonomy" id="1280523"/>
    <lineage>
        <taxon>Eukaryota</taxon>
        <taxon>Fungi</taxon>
        <taxon>Dikarya</taxon>
        <taxon>Ascomycota</taxon>
        <taxon>Pezizomycotina</taxon>
        <taxon>Sordariomycetes</taxon>
        <taxon>Hypocreomycetidae</taxon>
        <taxon>Hypocreales</taxon>
        <taxon>Stachybotryaceae</taxon>
        <taxon>Stachybotrys</taxon>
    </lineage>
</organism>
<feature type="compositionally biased region" description="Polar residues" evidence="1">
    <location>
        <begin position="313"/>
        <end position="327"/>
    </location>
</feature>
<reference evidence="3 4" key="1">
    <citation type="journal article" date="2014" name="BMC Genomics">
        <title>Comparative genome sequencing reveals chemotype-specific gene clusters in the toxigenic black mold Stachybotrys.</title>
        <authorList>
            <person name="Semeiks J."/>
            <person name="Borek D."/>
            <person name="Otwinowski Z."/>
            <person name="Grishin N.V."/>
        </authorList>
    </citation>
    <scope>NUCLEOTIDE SEQUENCE [LARGE SCALE GENOMIC DNA]</scope>
    <source>
        <strain evidence="4">CBS 109288 / IBT 7711</strain>
    </source>
</reference>
<dbReference type="InterPro" id="IPR001810">
    <property type="entry name" value="F-box_dom"/>
</dbReference>
<gene>
    <name evidence="3" type="ORF">S7711_10962</name>
</gene>
<sequence length="769" mass="84573">ADLLAKEKISDTTSSQFLFSSGVQSVRQPAHPPNIHNTPKPVTRTTMPAVADVSRREQRVRAVPAQVADVEHVPGVDMLEGEDRGARTDEQEPPASMKLPTETLQQIYSLLSPIDFDAARHTCRSWFLTSLDRSLLAMILRRGGWWSSVVRILAHRDVVSCLNFNQESIMSKWLSRECKLANPRGGAFHEVGQTDFCGLVPGATVASMNGAMIYSVSQCGRYLMLLDFQHIYLYELNHTCPRRRSRWEMPLEHRKGLPLGLLRPVTQILCPRRVIACSMDTSAGRCSIAILMEGRQGIVRDLTAPAMRRCTPTTSFTSNHGSSQNPALSAHLKSSVPPCRDSRSFGTLQIEDGPRSVYRNICQLDDPPRSVAICPQRNCVAFGYFNRWFPLSSPSDYLYFLPPRRGVDTAKKLRLISSASGMGEHFLRSLGEIVHEFSSALLDSGSSAIVSWMGRRRSDSPPGAQAALSSAALPTLIPTHREVGYLEWESSSPDGFFRKVTAGSADHYRAIPLSDGYHILFTDPRSGSLCLGTDAPAGSLTRLLRKIWFRPPLNASSPVPILYSAGADTSHGVRVVASFATSDDNLDGTNGSQGVPEAHSSRQVVMFYTVPADLFRDISRTDATSQTLSDTVSTTQGEQTVGESMLRRQADNYRAIDISSKPYNESMVYPVELTGQPVALDGSIRNVDLDGDVSMADITSVKNQEAEDGVLPRLDGAQPLPLDIADPAHVEEDAERVSRQQRLRGPRSIVSVNVVEEADRIARMDVTLR</sequence>
<evidence type="ECO:0000256" key="1">
    <source>
        <dbReference type="SAM" id="MobiDB-lite"/>
    </source>
</evidence>
<protein>
    <recommendedName>
        <fullName evidence="2">F-box domain-containing protein</fullName>
    </recommendedName>
</protein>
<proteinExistence type="predicted"/>
<dbReference type="Pfam" id="PF12937">
    <property type="entry name" value="F-box-like"/>
    <property type="match status" value="1"/>
</dbReference>
<dbReference type="OrthoDB" id="1689567at2759"/>
<name>A0A084AS12_STACB</name>
<dbReference type="EMBL" id="KL648591">
    <property type="protein sequence ID" value="KEY68091.1"/>
    <property type="molecule type" value="Genomic_DNA"/>
</dbReference>
<dbReference type="Proteomes" id="UP000028045">
    <property type="component" value="Unassembled WGS sequence"/>
</dbReference>
<evidence type="ECO:0000313" key="4">
    <source>
        <dbReference type="Proteomes" id="UP000028045"/>
    </source>
</evidence>
<dbReference type="AlphaFoldDB" id="A0A084AS12"/>
<feature type="region of interest" description="Disordered" evidence="1">
    <location>
        <begin position="313"/>
        <end position="336"/>
    </location>
</feature>
<evidence type="ECO:0000313" key="3">
    <source>
        <dbReference type="EMBL" id="KEY68091.1"/>
    </source>
</evidence>
<feature type="region of interest" description="Disordered" evidence="1">
    <location>
        <begin position="25"/>
        <end position="44"/>
    </location>
</feature>
<keyword evidence="4" id="KW-1185">Reference proteome</keyword>
<dbReference type="HOGENOM" id="CLU_011742_1_0_1"/>
<dbReference type="InterPro" id="IPR036047">
    <property type="entry name" value="F-box-like_dom_sf"/>
</dbReference>
<evidence type="ECO:0000259" key="2">
    <source>
        <dbReference type="Pfam" id="PF12937"/>
    </source>
</evidence>
<accession>A0A084AS12</accession>
<feature type="non-terminal residue" evidence="3">
    <location>
        <position position="1"/>
    </location>
</feature>
<dbReference type="SUPFAM" id="SSF81383">
    <property type="entry name" value="F-box domain"/>
    <property type="match status" value="1"/>
</dbReference>